<proteinExistence type="predicted"/>
<accession>A0A644TUH4</accession>
<dbReference type="AlphaFoldDB" id="A0A644TUH4"/>
<name>A0A644TUH4_9ZZZZ</name>
<comment type="caution">
    <text evidence="2">The sequence shown here is derived from an EMBL/GenBank/DDBJ whole genome shotgun (WGS) entry which is preliminary data.</text>
</comment>
<dbReference type="Gene3D" id="3.90.640.20">
    <property type="entry name" value="Heat-shock cognate protein, ATPase"/>
    <property type="match status" value="1"/>
</dbReference>
<feature type="domain" description="DUF3298" evidence="1">
    <location>
        <begin position="173"/>
        <end position="252"/>
    </location>
</feature>
<evidence type="ECO:0000259" key="1">
    <source>
        <dbReference type="Pfam" id="PF11738"/>
    </source>
</evidence>
<dbReference type="Gene3D" id="3.30.565.40">
    <property type="entry name" value="Fervidobacterium nodosum Rt17-B1 like"/>
    <property type="match status" value="1"/>
</dbReference>
<protein>
    <recommendedName>
        <fullName evidence="1">DUF3298 domain-containing protein</fullName>
    </recommendedName>
</protein>
<evidence type="ECO:0000313" key="2">
    <source>
        <dbReference type="EMBL" id="MPL70127.1"/>
    </source>
</evidence>
<organism evidence="2">
    <name type="scientific">bioreactor metagenome</name>
    <dbReference type="NCBI Taxonomy" id="1076179"/>
    <lineage>
        <taxon>unclassified sequences</taxon>
        <taxon>metagenomes</taxon>
        <taxon>ecological metagenomes</taxon>
    </lineage>
</organism>
<sequence>MKIKILLLISALFIFNGCKKQEKSLSSKVEYEDIKVKEVKFYQNNPKYANYSFDINIQLPKIISDTLFKDFRKTIIEHIFNVNSDTININLAINNYIQEKSEAFQEPGVDRFMNKDNQYKLYSNLNCKFIYNKGNLCSYKILEDNFTGGAHPYQEVYYLNYDLSLNKKLNFEDIFISTSIDDITLKEMLINQLMKQEKAKTITDLNLFDVENPKDFKVSQMIYFDSLDIVFAYAQYDVRAYAYGAPEIKLPINLLTKYFTEDFKKRFLPTKK</sequence>
<dbReference type="InterPro" id="IPR021729">
    <property type="entry name" value="DUF3298"/>
</dbReference>
<dbReference type="InterPro" id="IPR037126">
    <property type="entry name" value="PdaC/RsiV-like_sf"/>
</dbReference>
<reference evidence="2" key="1">
    <citation type="submission" date="2019-08" db="EMBL/GenBank/DDBJ databases">
        <authorList>
            <person name="Kucharzyk K."/>
            <person name="Murdoch R.W."/>
            <person name="Higgins S."/>
            <person name="Loffler F."/>
        </authorList>
    </citation>
    <scope>NUCLEOTIDE SEQUENCE</scope>
</reference>
<dbReference type="EMBL" id="VSSQ01000051">
    <property type="protein sequence ID" value="MPL70127.1"/>
    <property type="molecule type" value="Genomic_DNA"/>
</dbReference>
<gene>
    <name evidence="2" type="ORF">SDC9_15878</name>
</gene>
<dbReference type="Pfam" id="PF11738">
    <property type="entry name" value="DUF3298"/>
    <property type="match status" value="1"/>
</dbReference>